<protein>
    <submittedName>
        <fullName evidence="1">Uncharacterized protein</fullName>
    </submittedName>
</protein>
<comment type="caution">
    <text evidence="1">The sequence shown here is derived from an EMBL/GenBank/DDBJ whole genome shotgun (WGS) entry which is preliminary data.</text>
</comment>
<sequence length="59" mass="6776">MFIVCGIILLANKEMKNKIDGSNSKSFLLGYYYYYPQHINRNVIHSALIVCRSPLKPSI</sequence>
<proteinExistence type="predicted"/>
<organism evidence="1 2">
    <name type="scientific">Euroglyphus maynei</name>
    <name type="common">Mayne's house dust mite</name>
    <dbReference type="NCBI Taxonomy" id="6958"/>
    <lineage>
        <taxon>Eukaryota</taxon>
        <taxon>Metazoa</taxon>
        <taxon>Ecdysozoa</taxon>
        <taxon>Arthropoda</taxon>
        <taxon>Chelicerata</taxon>
        <taxon>Arachnida</taxon>
        <taxon>Acari</taxon>
        <taxon>Acariformes</taxon>
        <taxon>Sarcoptiformes</taxon>
        <taxon>Astigmata</taxon>
        <taxon>Psoroptidia</taxon>
        <taxon>Analgoidea</taxon>
        <taxon>Pyroglyphidae</taxon>
        <taxon>Pyroglyphinae</taxon>
        <taxon>Euroglyphus</taxon>
    </lineage>
</organism>
<keyword evidence="2" id="KW-1185">Reference proteome</keyword>
<dbReference type="AlphaFoldDB" id="A0A1Y3BC96"/>
<reference evidence="1 2" key="1">
    <citation type="submission" date="2017-03" db="EMBL/GenBank/DDBJ databases">
        <title>Genome Survey of Euroglyphus maynei.</title>
        <authorList>
            <person name="Arlian L.G."/>
            <person name="Morgan M.S."/>
            <person name="Rider S.D."/>
        </authorList>
    </citation>
    <scope>NUCLEOTIDE SEQUENCE [LARGE SCALE GENOMIC DNA]</scope>
    <source>
        <strain evidence="1">Arlian Lab</strain>
        <tissue evidence="1">Whole body</tissue>
    </source>
</reference>
<dbReference type="EMBL" id="MUJZ01032155">
    <property type="protein sequence ID" value="OTF77528.1"/>
    <property type="molecule type" value="Genomic_DNA"/>
</dbReference>
<accession>A0A1Y3BC96</accession>
<gene>
    <name evidence="1" type="ORF">BLA29_004565</name>
</gene>
<evidence type="ECO:0000313" key="1">
    <source>
        <dbReference type="EMBL" id="OTF77528.1"/>
    </source>
</evidence>
<evidence type="ECO:0000313" key="2">
    <source>
        <dbReference type="Proteomes" id="UP000194236"/>
    </source>
</evidence>
<name>A0A1Y3BC96_EURMA</name>
<dbReference type="Proteomes" id="UP000194236">
    <property type="component" value="Unassembled WGS sequence"/>
</dbReference>